<feature type="chain" id="PRO_5001951660" description="L-type lectin-like domain-containing protein" evidence="7">
    <location>
        <begin position="19"/>
        <end position="452"/>
    </location>
</feature>
<keyword evidence="3 7" id="KW-0732">Signal</keyword>
<comment type="subcellular location">
    <subcellularLocation>
        <location evidence="1">Membrane</location>
        <topology evidence="1">Single-pass type I membrane protein</topology>
    </subcellularLocation>
</comment>
<keyword evidence="4 6" id="KW-1133">Transmembrane helix</keyword>
<name>A0A099NU41_PICKU</name>
<feature type="signal peptide" evidence="7">
    <location>
        <begin position="1"/>
        <end position="18"/>
    </location>
</feature>
<evidence type="ECO:0000256" key="3">
    <source>
        <dbReference type="ARBA" id="ARBA00022729"/>
    </source>
</evidence>
<dbReference type="SUPFAM" id="SSF49899">
    <property type="entry name" value="Concanavalin A-like lectins/glucanases"/>
    <property type="match status" value="1"/>
</dbReference>
<dbReference type="InterPro" id="IPR051136">
    <property type="entry name" value="Intracellular_Lectin-GPT"/>
</dbReference>
<dbReference type="GO" id="GO:0005793">
    <property type="term" value="C:endoplasmic reticulum-Golgi intermediate compartment"/>
    <property type="evidence" value="ECO:0007669"/>
    <property type="project" value="TreeGrafter"/>
</dbReference>
<gene>
    <name evidence="9" type="ORF">JL09_g4502</name>
</gene>
<evidence type="ECO:0000256" key="1">
    <source>
        <dbReference type="ARBA" id="ARBA00004479"/>
    </source>
</evidence>
<evidence type="ECO:0000256" key="7">
    <source>
        <dbReference type="SAM" id="SignalP"/>
    </source>
</evidence>
<keyword evidence="2 6" id="KW-0812">Transmembrane</keyword>
<dbReference type="EMBL" id="JQFK01000079">
    <property type="protein sequence ID" value="KGK36353.1"/>
    <property type="molecule type" value="Genomic_DNA"/>
</dbReference>
<evidence type="ECO:0000259" key="8">
    <source>
        <dbReference type="PROSITE" id="PS51328"/>
    </source>
</evidence>
<dbReference type="GO" id="GO:0006888">
    <property type="term" value="P:endoplasmic reticulum to Golgi vesicle-mediated transport"/>
    <property type="evidence" value="ECO:0007669"/>
    <property type="project" value="TreeGrafter"/>
</dbReference>
<dbReference type="GO" id="GO:0005537">
    <property type="term" value="F:D-mannose binding"/>
    <property type="evidence" value="ECO:0007669"/>
    <property type="project" value="TreeGrafter"/>
</dbReference>
<dbReference type="Proteomes" id="UP000029867">
    <property type="component" value="Unassembled WGS sequence"/>
</dbReference>
<evidence type="ECO:0000256" key="6">
    <source>
        <dbReference type="SAM" id="Phobius"/>
    </source>
</evidence>
<dbReference type="eggNOG" id="ENOG502QR1C">
    <property type="taxonomic scope" value="Eukaryota"/>
</dbReference>
<dbReference type="Pfam" id="PF03388">
    <property type="entry name" value="Lectin_leg-like"/>
    <property type="match status" value="1"/>
</dbReference>
<accession>A0A099NU41</accession>
<evidence type="ECO:0000256" key="5">
    <source>
        <dbReference type="ARBA" id="ARBA00023136"/>
    </source>
</evidence>
<dbReference type="GO" id="GO:0030134">
    <property type="term" value="C:COPII-coated ER to Golgi transport vesicle"/>
    <property type="evidence" value="ECO:0007669"/>
    <property type="project" value="TreeGrafter"/>
</dbReference>
<reference evidence="10" key="1">
    <citation type="journal article" date="2014" name="Microb. Cell Fact.">
        <title>Exploiting Issatchenkia orientalis SD108 for succinic acid production.</title>
        <authorList>
            <person name="Xiao H."/>
            <person name="Shao Z."/>
            <person name="Jiang Y."/>
            <person name="Dole S."/>
            <person name="Zhao H."/>
        </authorList>
    </citation>
    <scope>NUCLEOTIDE SEQUENCE [LARGE SCALE GENOMIC DNA]</scope>
    <source>
        <strain evidence="10">SD108</strain>
    </source>
</reference>
<dbReference type="AlphaFoldDB" id="A0A099NU41"/>
<evidence type="ECO:0000313" key="10">
    <source>
        <dbReference type="Proteomes" id="UP000029867"/>
    </source>
</evidence>
<evidence type="ECO:0000313" key="9">
    <source>
        <dbReference type="EMBL" id="KGK36353.1"/>
    </source>
</evidence>
<dbReference type="HOGENOM" id="CLU_569965_0_0_1"/>
<dbReference type="PROSITE" id="PS51328">
    <property type="entry name" value="L_LECTIN_LIKE"/>
    <property type="match status" value="1"/>
</dbReference>
<sequence>MRLLLYVVFLIEFVCAIAEVAEFSVPSLVTVSSLNEISQHWYHNGDAQYDEGRILLTPKPTHGPSNDGTYQSGSIWSVQSPSLNEFTIEVTLRSLGSHGFTNAGVSLFLIDEKSVDLQDSDGIFGGPTIFKGLQLTMNVDKDLGSVIKIFLNDGKKLDYKKDFLGAYKYEYQSSNVPLTIKIGYSNKFFKITCDNILLFETDRVNLSELLKSNLKLGVSGKSPKLLEKHEQFELLRLITYDAVVPELKEVEDETLVAMHDKDLAQSKPTIDFIERQEQLRKKLEIPASNNLNNLDEIKDIKDGLQVLMKMINSNDQTVLQQQVFSLSKSVNRLTNNFDGLHAEITRLVEKYSELSSMFDKQAKLLDNYDSTLRSFDKVLRNQLETSENLGSKLSTLSSYYTEKNKVEEKNDSGISHIKSLIYMIFLPILFLLLVVALWVQRLRNDIKHAKVL</sequence>
<dbReference type="GO" id="GO:0000139">
    <property type="term" value="C:Golgi membrane"/>
    <property type="evidence" value="ECO:0007669"/>
    <property type="project" value="TreeGrafter"/>
</dbReference>
<keyword evidence="5 6" id="KW-0472">Membrane</keyword>
<dbReference type="InterPro" id="IPR013320">
    <property type="entry name" value="ConA-like_dom_sf"/>
</dbReference>
<protein>
    <recommendedName>
        <fullName evidence="8">L-type lectin-like domain-containing protein</fullName>
    </recommendedName>
</protein>
<dbReference type="PANTHER" id="PTHR12223">
    <property type="entry name" value="VESICULAR MANNOSE-BINDING LECTIN"/>
    <property type="match status" value="1"/>
</dbReference>
<feature type="domain" description="L-type lectin-like" evidence="8">
    <location>
        <begin position="15"/>
        <end position="242"/>
    </location>
</feature>
<dbReference type="InterPro" id="IPR005052">
    <property type="entry name" value="Lectin_leg"/>
</dbReference>
<evidence type="ECO:0000256" key="2">
    <source>
        <dbReference type="ARBA" id="ARBA00022692"/>
    </source>
</evidence>
<feature type="transmembrane region" description="Helical" evidence="6">
    <location>
        <begin position="420"/>
        <end position="439"/>
    </location>
</feature>
<comment type="caution">
    <text evidence="9">The sequence shown here is derived from an EMBL/GenBank/DDBJ whole genome shotgun (WGS) entry which is preliminary data.</text>
</comment>
<dbReference type="PANTHER" id="PTHR12223:SF28">
    <property type="entry name" value="LECTIN, MANNOSE BINDING 1 LIKE"/>
    <property type="match status" value="1"/>
</dbReference>
<dbReference type="VEuPathDB" id="FungiDB:C5L36_0A08780"/>
<evidence type="ECO:0000256" key="4">
    <source>
        <dbReference type="ARBA" id="ARBA00022989"/>
    </source>
</evidence>
<organism evidence="9 10">
    <name type="scientific">Pichia kudriavzevii</name>
    <name type="common">Yeast</name>
    <name type="synonym">Issatchenkia orientalis</name>
    <dbReference type="NCBI Taxonomy" id="4909"/>
    <lineage>
        <taxon>Eukaryota</taxon>
        <taxon>Fungi</taxon>
        <taxon>Dikarya</taxon>
        <taxon>Ascomycota</taxon>
        <taxon>Saccharomycotina</taxon>
        <taxon>Pichiomycetes</taxon>
        <taxon>Pichiales</taxon>
        <taxon>Pichiaceae</taxon>
        <taxon>Pichia</taxon>
    </lineage>
</organism>
<dbReference type="Gene3D" id="2.60.120.200">
    <property type="match status" value="1"/>
</dbReference>
<dbReference type="GO" id="GO:0005789">
    <property type="term" value="C:endoplasmic reticulum membrane"/>
    <property type="evidence" value="ECO:0007669"/>
    <property type="project" value="TreeGrafter"/>
</dbReference>
<proteinExistence type="predicted"/>